<dbReference type="STRING" id="1168035.SAMN05444280_1204"/>
<proteinExistence type="predicted"/>
<dbReference type="PROSITE" id="PS51257">
    <property type="entry name" value="PROKAR_LIPOPROTEIN"/>
    <property type="match status" value="1"/>
</dbReference>
<accession>A0A1M6JFD0</accession>
<evidence type="ECO:0000313" key="1">
    <source>
        <dbReference type="EMBL" id="SHJ45364.1"/>
    </source>
</evidence>
<protein>
    <submittedName>
        <fullName evidence="1">Protein involved in gliding motility GldH</fullName>
    </submittedName>
</protein>
<dbReference type="NCBIfam" id="TIGR03511">
    <property type="entry name" value="GldH_lipo"/>
    <property type="match status" value="1"/>
</dbReference>
<organism evidence="1 2">
    <name type="scientific">Tangfeifania diversioriginum</name>
    <dbReference type="NCBI Taxonomy" id="1168035"/>
    <lineage>
        <taxon>Bacteria</taxon>
        <taxon>Pseudomonadati</taxon>
        <taxon>Bacteroidota</taxon>
        <taxon>Bacteroidia</taxon>
        <taxon>Marinilabiliales</taxon>
        <taxon>Prolixibacteraceae</taxon>
        <taxon>Tangfeifania</taxon>
    </lineage>
</organism>
<dbReference type="AlphaFoldDB" id="A0A1M6JFD0"/>
<sequence>MYKFLIRFFVFVIAAAVGISCDQTQVFGKYNAIPDAQWHKDSLVVFTVPVTDTLQNHNLRVNVRNETTYNYSNLWLFVEIIQPDGETMKDTFQMVLAEPSGKWLGDGIGKLKTRQAIFRRNVYFPVSGEYTVKIQHGMREETLRGIHDVGFSVEKVN</sequence>
<gene>
    <name evidence="1" type="ORF">SAMN05444280_1204</name>
</gene>
<dbReference type="OrthoDB" id="982482at2"/>
<dbReference type="InterPro" id="IPR020018">
    <property type="entry name" value="Motility-assoc_lipoprot_GldH"/>
</dbReference>
<dbReference type="Proteomes" id="UP000184050">
    <property type="component" value="Unassembled WGS sequence"/>
</dbReference>
<name>A0A1M6JFD0_9BACT</name>
<dbReference type="RefSeq" id="WP_073170110.1">
    <property type="nucleotide sequence ID" value="NZ_FQZE01000020.1"/>
</dbReference>
<dbReference type="Pfam" id="PF14109">
    <property type="entry name" value="GldH_lipo"/>
    <property type="match status" value="1"/>
</dbReference>
<reference evidence="1 2" key="1">
    <citation type="submission" date="2016-11" db="EMBL/GenBank/DDBJ databases">
        <authorList>
            <person name="Jaros S."/>
            <person name="Januszkiewicz K."/>
            <person name="Wedrychowicz H."/>
        </authorList>
    </citation>
    <scope>NUCLEOTIDE SEQUENCE [LARGE SCALE GENOMIC DNA]</scope>
    <source>
        <strain evidence="1 2">DSM 27063</strain>
    </source>
</reference>
<evidence type="ECO:0000313" key="2">
    <source>
        <dbReference type="Proteomes" id="UP000184050"/>
    </source>
</evidence>
<keyword evidence="2" id="KW-1185">Reference proteome</keyword>
<dbReference type="EMBL" id="FQZE01000020">
    <property type="protein sequence ID" value="SHJ45364.1"/>
    <property type="molecule type" value="Genomic_DNA"/>
</dbReference>